<evidence type="ECO:0000313" key="3">
    <source>
        <dbReference type="Proteomes" id="UP000438448"/>
    </source>
</evidence>
<reference evidence="2 3" key="1">
    <citation type="submission" date="2019-10" db="EMBL/GenBank/DDBJ databases">
        <title>Nocardia macrotermitis sp. nov. and Nocardia aurantia sp. nov., isolated from the gut of fungus growing-termite Macrotermes natalensis.</title>
        <authorList>
            <person name="Benndorf R."/>
            <person name="Schwitalla J."/>
            <person name="Martin K."/>
            <person name="De Beer W."/>
            <person name="Kaster A.-K."/>
            <person name="Vollmers J."/>
            <person name="Poulsen M."/>
            <person name="Beemelmanns C."/>
        </authorList>
    </citation>
    <scope>NUCLEOTIDE SEQUENCE [LARGE SCALE GENOMIC DNA]</scope>
    <source>
        <strain evidence="2 3">RB20</strain>
    </source>
</reference>
<gene>
    <name evidence="2" type="ORF">NRB20_13520</name>
</gene>
<feature type="compositionally biased region" description="Acidic residues" evidence="1">
    <location>
        <begin position="56"/>
        <end position="72"/>
    </location>
</feature>
<feature type="region of interest" description="Disordered" evidence="1">
    <location>
        <begin position="1"/>
        <end position="46"/>
    </location>
</feature>
<protein>
    <submittedName>
        <fullName evidence="2">Uncharacterized protein</fullName>
    </submittedName>
</protein>
<evidence type="ECO:0000256" key="1">
    <source>
        <dbReference type="SAM" id="MobiDB-lite"/>
    </source>
</evidence>
<dbReference type="RefSeq" id="WP_153408389.1">
    <property type="nucleotide sequence ID" value="NZ_WEGK01000002.1"/>
</dbReference>
<keyword evidence="3" id="KW-1185">Reference proteome</keyword>
<feature type="region of interest" description="Disordered" evidence="1">
    <location>
        <begin position="53"/>
        <end position="72"/>
    </location>
</feature>
<evidence type="ECO:0000313" key="2">
    <source>
        <dbReference type="EMBL" id="MQY18283.1"/>
    </source>
</evidence>
<name>A0A7K0CXX5_9NOCA</name>
<dbReference type="OrthoDB" id="4555474at2"/>
<accession>A0A7K0CXX5</accession>
<dbReference type="EMBL" id="WEGK01000002">
    <property type="protein sequence ID" value="MQY18283.1"/>
    <property type="molecule type" value="Genomic_DNA"/>
</dbReference>
<proteinExistence type="predicted"/>
<comment type="caution">
    <text evidence="2">The sequence shown here is derived from an EMBL/GenBank/DDBJ whole genome shotgun (WGS) entry which is preliminary data.</text>
</comment>
<dbReference type="AlphaFoldDB" id="A0A7K0CXX5"/>
<feature type="compositionally biased region" description="Basic and acidic residues" evidence="1">
    <location>
        <begin position="1"/>
        <end position="18"/>
    </location>
</feature>
<sequence>MTDRILTIDDVPEADRAEQSVPAYRTDDAPEPEFPTAAADREADEADIIEQTLEVPLDDDYAENSEDADTDY</sequence>
<organism evidence="2 3">
    <name type="scientific">Nocardia macrotermitis</name>
    <dbReference type="NCBI Taxonomy" id="2585198"/>
    <lineage>
        <taxon>Bacteria</taxon>
        <taxon>Bacillati</taxon>
        <taxon>Actinomycetota</taxon>
        <taxon>Actinomycetes</taxon>
        <taxon>Mycobacteriales</taxon>
        <taxon>Nocardiaceae</taxon>
        <taxon>Nocardia</taxon>
    </lineage>
</organism>
<dbReference type="Proteomes" id="UP000438448">
    <property type="component" value="Unassembled WGS sequence"/>
</dbReference>